<sequence>MSSASWSRKRNRTISERIAARQENEAYHPAPTPLGSEEADDRLVEVLDRVARGELSRRRAATEAATSRRTVQRSAEDRAELHGP</sequence>
<organism evidence="2 3">
    <name type="scientific">Haloglomus irregulare</name>
    <dbReference type="NCBI Taxonomy" id="2234134"/>
    <lineage>
        <taxon>Archaea</taxon>
        <taxon>Methanobacteriati</taxon>
        <taxon>Methanobacteriota</taxon>
        <taxon>Stenosarchaea group</taxon>
        <taxon>Halobacteria</taxon>
        <taxon>Halobacteriales</taxon>
        <taxon>Natronomonadaceae</taxon>
        <taxon>Haloglomus</taxon>
    </lineage>
</organism>
<feature type="region of interest" description="Disordered" evidence="1">
    <location>
        <begin position="55"/>
        <end position="84"/>
    </location>
</feature>
<protein>
    <submittedName>
        <fullName evidence="2">Uncharacterized protein</fullName>
    </submittedName>
</protein>
<dbReference type="AlphaFoldDB" id="A0A554NFU4"/>
<dbReference type="Proteomes" id="UP000319894">
    <property type="component" value="Unassembled WGS sequence"/>
</dbReference>
<gene>
    <name evidence="2" type="ORF">DP107_03695</name>
</gene>
<keyword evidence="3" id="KW-1185">Reference proteome</keyword>
<evidence type="ECO:0000313" key="3">
    <source>
        <dbReference type="Proteomes" id="UP000319894"/>
    </source>
</evidence>
<dbReference type="InParanoid" id="A0A554NFU4"/>
<feature type="region of interest" description="Disordered" evidence="1">
    <location>
        <begin position="1"/>
        <end position="39"/>
    </location>
</feature>
<feature type="compositionally biased region" description="Basic and acidic residues" evidence="1">
    <location>
        <begin position="74"/>
        <end position="84"/>
    </location>
</feature>
<evidence type="ECO:0000256" key="1">
    <source>
        <dbReference type="SAM" id="MobiDB-lite"/>
    </source>
</evidence>
<evidence type="ECO:0000313" key="2">
    <source>
        <dbReference type="EMBL" id="TSD16264.1"/>
    </source>
</evidence>
<feature type="compositionally biased region" description="Basic and acidic residues" evidence="1">
    <location>
        <begin position="13"/>
        <end position="26"/>
    </location>
</feature>
<comment type="caution">
    <text evidence="2">The sequence shown here is derived from an EMBL/GenBank/DDBJ whole genome shotgun (WGS) entry which is preliminary data.</text>
</comment>
<reference evidence="2 3" key="1">
    <citation type="submission" date="2018-06" db="EMBL/GenBank/DDBJ databases">
        <title>Natronomonas sp. F16-60 a new haloarchaeon isolated from a solar saltern of Isla Cristina, Huelva, Spain.</title>
        <authorList>
            <person name="Duran-Viseras A."/>
            <person name="Sanchez-Porro C."/>
            <person name="Ventosa A."/>
        </authorList>
    </citation>
    <scope>NUCLEOTIDE SEQUENCE [LARGE SCALE GENOMIC DNA]</scope>
    <source>
        <strain evidence="2 3">F16-60</strain>
    </source>
</reference>
<dbReference type="EMBL" id="QMDX01000001">
    <property type="protein sequence ID" value="TSD16264.1"/>
    <property type="molecule type" value="Genomic_DNA"/>
</dbReference>
<name>A0A554NFU4_9EURY</name>
<proteinExistence type="predicted"/>
<accession>A0A554NFU4</accession>
<dbReference type="RefSeq" id="WP_144260766.1">
    <property type="nucleotide sequence ID" value="NZ_QMDX01000001.1"/>
</dbReference>